<keyword evidence="3" id="KW-1185">Reference proteome</keyword>
<dbReference type="InterPro" id="IPR035959">
    <property type="entry name" value="RutC-like_sf"/>
</dbReference>
<dbReference type="STRING" id="910964.GEAM_4166"/>
<dbReference type="CDD" id="cd00448">
    <property type="entry name" value="YjgF_YER057c_UK114_family"/>
    <property type="match status" value="1"/>
</dbReference>
<reference evidence="2 3" key="1">
    <citation type="submission" date="2014-05" db="EMBL/GenBank/DDBJ databases">
        <title>ATOL: Assembling a taxonomically balanced genome-scale reconstruction of the evolutionary history of the Enterobacteriaceae.</title>
        <authorList>
            <person name="Plunkett G.III."/>
            <person name="Neeno-Eckwall E.C."/>
            <person name="Glasner J.D."/>
            <person name="Perna N.T."/>
        </authorList>
    </citation>
    <scope>NUCLEOTIDE SEQUENCE [LARGE SCALE GENOMIC DNA]</scope>
    <source>
        <strain evidence="2 3">ATCC 33852</strain>
    </source>
</reference>
<dbReference type="GO" id="GO:0019239">
    <property type="term" value="F:deaminase activity"/>
    <property type="evidence" value="ECO:0007669"/>
    <property type="project" value="TreeGrafter"/>
</dbReference>
<comment type="caution">
    <text evidence="2">The sequence shown here is derived from an EMBL/GenBank/DDBJ whole genome shotgun (WGS) entry which is preliminary data.</text>
</comment>
<dbReference type="PANTHER" id="PTHR11803">
    <property type="entry name" value="2-IMINOBUTANOATE/2-IMINOPROPANOATE DEAMINASE RIDA"/>
    <property type="match status" value="1"/>
</dbReference>
<gene>
    <name evidence="2" type="ORF">GEAM_4166</name>
</gene>
<dbReference type="Proteomes" id="UP000028640">
    <property type="component" value="Unassembled WGS sequence"/>
</dbReference>
<dbReference type="AlphaFoldDB" id="A0A085G1G5"/>
<dbReference type="PANTHER" id="PTHR11803:SF58">
    <property type="entry name" value="PROTEIN HMF1-RELATED"/>
    <property type="match status" value="1"/>
</dbReference>
<dbReference type="Gene3D" id="3.30.1330.40">
    <property type="entry name" value="RutC-like"/>
    <property type="match status" value="1"/>
</dbReference>
<dbReference type="Pfam" id="PF01042">
    <property type="entry name" value="Ribonuc_L-PSP"/>
    <property type="match status" value="1"/>
</dbReference>
<name>A0A085G1G5_EWIA3</name>
<dbReference type="OrthoDB" id="9803101at2"/>
<evidence type="ECO:0000256" key="1">
    <source>
        <dbReference type="ARBA" id="ARBA00010552"/>
    </source>
</evidence>
<dbReference type="GO" id="GO:0005829">
    <property type="term" value="C:cytosol"/>
    <property type="evidence" value="ECO:0007669"/>
    <property type="project" value="TreeGrafter"/>
</dbReference>
<dbReference type="SUPFAM" id="SSF55298">
    <property type="entry name" value="YjgF-like"/>
    <property type="match status" value="1"/>
</dbReference>
<comment type="similarity">
    <text evidence="1">Belongs to the RutC family.</text>
</comment>
<dbReference type="eggNOG" id="COG0251">
    <property type="taxonomic scope" value="Bacteria"/>
</dbReference>
<dbReference type="InterPro" id="IPR006175">
    <property type="entry name" value="YjgF/YER057c/UK114"/>
</dbReference>
<dbReference type="RefSeq" id="WP_034795598.1">
    <property type="nucleotide sequence ID" value="NZ_JMPJ01000074.1"/>
</dbReference>
<evidence type="ECO:0000313" key="2">
    <source>
        <dbReference type="EMBL" id="KFC77560.1"/>
    </source>
</evidence>
<protein>
    <submittedName>
        <fullName evidence="2">Translation initiation inhibitor</fullName>
    </submittedName>
</protein>
<proteinExistence type="inferred from homology"/>
<dbReference type="GeneID" id="78382445"/>
<dbReference type="EMBL" id="JMPJ01000074">
    <property type="protein sequence ID" value="KFC77560.1"/>
    <property type="molecule type" value="Genomic_DNA"/>
</dbReference>
<sequence length="140" mass="14746">MSQPSSSKLVHINPQGLHDPTPSCYTHVVTAPLAGRTIFASGQCGDIHHNGQPLDFAAQLDGALAGMKTVIQAGGGTVHDIVRINLYIVNHTEALLPIWSAAAKRIWGEGPYPASTLVPVPRLALDGLLVEIEATAVVLE</sequence>
<organism evidence="2 3">
    <name type="scientific">Ewingella americana (strain ATCC 33852 / DSM 4580 / CCUG 14506 / JCM 5911 / LMG 7869 / NCTC 12157 / CDC 1468-78)</name>
    <dbReference type="NCBI Taxonomy" id="910964"/>
    <lineage>
        <taxon>Bacteria</taxon>
        <taxon>Pseudomonadati</taxon>
        <taxon>Pseudomonadota</taxon>
        <taxon>Gammaproteobacteria</taxon>
        <taxon>Enterobacterales</taxon>
        <taxon>Yersiniaceae</taxon>
        <taxon>Ewingella</taxon>
    </lineage>
</organism>
<evidence type="ECO:0000313" key="3">
    <source>
        <dbReference type="Proteomes" id="UP000028640"/>
    </source>
</evidence>
<accession>A0A085G1G5</accession>